<dbReference type="InterPro" id="IPR036034">
    <property type="entry name" value="PDZ_sf"/>
</dbReference>
<reference evidence="10" key="1">
    <citation type="submission" date="2017-02" db="EMBL/GenBank/DDBJ databases">
        <authorList>
            <person name="Varghese N."/>
            <person name="Submissions S."/>
        </authorList>
    </citation>
    <scope>NUCLEOTIDE SEQUENCE [LARGE SCALE GENOMIC DNA]</scope>
    <source>
        <strain evidence="10">ATCC BAA-73</strain>
    </source>
</reference>
<dbReference type="PANTHER" id="PTHR11228:SF7">
    <property type="entry name" value="PQQA PEPTIDE CYCLASE"/>
    <property type="match status" value="1"/>
</dbReference>
<dbReference type="RefSeq" id="WP_078808982.1">
    <property type="nucleotide sequence ID" value="NZ_FUWM01000004.1"/>
</dbReference>
<dbReference type="Pfam" id="PF04055">
    <property type="entry name" value="Radical_SAM"/>
    <property type="match status" value="1"/>
</dbReference>
<keyword evidence="2" id="KW-0004">4Fe-4S</keyword>
<dbReference type="GO" id="GO:0051539">
    <property type="term" value="F:4 iron, 4 sulfur cluster binding"/>
    <property type="evidence" value="ECO:0007669"/>
    <property type="project" value="UniProtKB-KW"/>
</dbReference>
<organism evidence="9 10">
    <name type="scientific">Selenihalanaerobacter shriftii</name>
    <dbReference type="NCBI Taxonomy" id="142842"/>
    <lineage>
        <taxon>Bacteria</taxon>
        <taxon>Bacillati</taxon>
        <taxon>Bacillota</taxon>
        <taxon>Clostridia</taxon>
        <taxon>Halanaerobiales</taxon>
        <taxon>Halobacteroidaceae</taxon>
        <taxon>Selenihalanaerobacter</taxon>
    </lineage>
</organism>
<evidence type="ECO:0000256" key="4">
    <source>
        <dbReference type="ARBA" id="ARBA00022723"/>
    </source>
</evidence>
<dbReference type="InterPro" id="IPR006638">
    <property type="entry name" value="Elp3/MiaA/NifB-like_rSAM"/>
</dbReference>
<dbReference type="AlphaFoldDB" id="A0A1T4JVK7"/>
<evidence type="ECO:0000256" key="5">
    <source>
        <dbReference type="ARBA" id="ARBA00023002"/>
    </source>
</evidence>
<dbReference type="Pfam" id="PF17820">
    <property type="entry name" value="PDZ_6"/>
    <property type="match status" value="1"/>
</dbReference>
<sequence>MEYSSEQLIILSAQERNILPVTSACNFNCLFCSHQYNPAGIEVFNCGHRTLEQIKGISDFLNPEQKIVIGESITRIIEGEPFSNPNIIQILTYLRKRFPQTVIQITTNGSYLDLDKIKLIDNLDLIELNLSLNSANPVLRKRLMADKSGEIVLEGVRNLAKFKIPYHGSIVAMPMISNWDDIEEAIKFLDDNQAKTVRIFLPGYTKLTPAKLQFDLNLWTDLIDYIDQLNQKYKVPITVEPPLIQDLNVNLQGVITDSSAANAGLRKGDQILSINQTEVKTRVEAFNRLLKSGFPEIKYERDGEIKETELNKQANESSGIVLDYDISLSRLNKVKEIITKSSANKVLIFTSKLAKNVVDLGIDEFLDGILAEVDIKVISVKNRYFGGSIMAAGLLVVDDFLVAFNGNVSEIKSADLILLPENPFNNWGYDLVGKHYENLEEVVNCLVTLV</sequence>
<dbReference type="InterPro" id="IPR007549">
    <property type="entry name" value="DUF512"/>
</dbReference>
<dbReference type="PROSITE" id="PS01305">
    <property type="entry name" value="MOAA_NIFB_PQQE"/>
    <property type="match status" value="1"/>
</dbReference>
<evidence type="ECO:0000256" key="1">
    <source>
        <dbReference type="ARBA" id="ARBA00001966"/>
    </source>
</evidence>
<keyword evidence="7" id="KW-0411">Iron-sulfur</keyword>
<dbReference type="Proteomes" id="UP000190625">
    <property type="component" value="Unassembled WGS sequence"/>
</dbReference>
<evidence type="ECO:0000256" key="3">
    <source>
        <dbReference type="ARBA" id="ARBA00022691"/>
    </source>
</evidence>
<dbReference type="InterPro" id="IPR041489">
    <property type="entry name" value="PDZ_6"/>
</dbReference>
<dbReference type="PANTHER" id="PTHR11228">
    <property type="entry name" value="RADICAL SAM DOMAIN PROTEIN"/>
    <property type="match status" value="1"/>
</dbReference>
<comment type="cofactor">
    <cofactor evidence="1">
        <name>[4Fe-4S] cluster</name>
        <dbReference type="ChEBI" id="CHEBI:49883"/>
    </cofactor>
</comment>
<evidence type="ECO:0000313" key="9">
    <source>
        <dbReference type="EMBL" id="SJZ34272.1"/>
    </source>
</evidence>
<dbReference type="InterPro" id="IPR013785">
    <property type="entry name" value="Aldolase_TIM"/>
</dbReference>
<dbReference type="SFLD" id="SFLDS00029">
    <property type="entry name" value="Radical_SAM"/>
    <property type="match status" value="1"/>
</dbReference>
<dbReference type="CDD" id="cd01335">
    <property type="entry name" value="Radical_SAM"/>
    <property type="match status" value="1"/>
</dbReference>
<evidence type="ECO:0000256" key="6">
    <source>
        <dbReference type="ARBA" id="ARBA00023004"/>
    </source>
</evidence>
<accession>A0A1T4JVK7</accession>
<dbReference type="InterPro" id="IPR000385">
    <property type="entry name" value="MoaA_NifB_PqqE_Fe-S-bd_CS"/>
</dbReference>
<keyword evidence="3" id="KW-0949">S-adenosyl-L-methionine</keyword>
<dbReference type="SMART" id="SM00729">
    <property type="entry name" value="Elp3"/>
    <property type="match status" value="1"/>
</dbReference>
<feature type="domain" description="Radical SAM core" evidence="8">
    <location>
        <begin position="11"/>
        <end position="246"/>
    </location>
</feature>
<dbReference type="InterPro" id="IPR007197">
    <property type="entry name" value="rSAM"/>
</dbReference>
<dbReference type="EMBL" id="FUWM01000004">
    <property type="protein sequence ID" value="SJZ34272.1"/>
    <property type="molecule type" value="Genomic_DNA"/>
</dbReference>
<keyword evidence="5" id="KW-0560">Oxidoreductase</keyword>
<gene>
    <name evidence="9" type="ORF">SAMN02745118_00459</name>
</gene>
<keyword evidence="10" id="KW-1185">Reference proteome</keyword>
<keyword evidence="6" id="KW-0408">Iron</keyword>
<dbReference type="InterPro" id="IPR050377">
    <property type="entry name" value="Radical_SAM_PqqE_MftC-like"/>
</dbReference>
<protein>
    <submittedName>
        <fullName evidence="9">4Fe-4S single cluster domain-containing protein</fullName>
    </submittedName>
</protein>
<dbReference type="Gene3D" id="2.30.42.10">
    <property type="match status" value="1"/>
</dbReference>
<dbReference type="Gene3D" id="3.20.20.70">
    <property type="entry name" value="Aldolase class I"/>
    <property type="match status" value="1"/>
</dbReference>
<keyword evidence="4" id="KW-0479">Metal-binding</keyword>
<dbReference type="InterPro" id="IPR058240">
    <property type="entry name" value="rSAM_sf"/>
</dbReference>
<dbReference type="SUPFAM" id="SSF102114">
    <property type="entry name" value="Radical SAM enzymes"/>
    <property type="match status" value="1"/>
</dbReference>
<dbReference type="GO" id="GO:0032324">
    <property type="term" value="P:molybdopterin cofactor biosynthetic process"/>
    <property type="evidence" value="ECO:0007669"/>
    <property type="project" value="UniProtKB-ARBA"/>
</dbReference>
<dbReference type="SFLD" id="SFLDG01067">
    <property type="entry name" value="SPASM/twitch_domain_containing"/>
    <property type="match status" value="1"/>
</dbReference>
<proteinExistence type="predicted"/>
<evidence type="ECO:0000313" key="10">
    <source>
        <dbReference type="Proteomes" id="UP000190625"/>
    </source>
</evidence>
<dbReference type="OrthoDB" id="2110487at2"/>
<evidence type="ECO:0000256" key="2">
    <source>
        <dbReference type="ARBA" id="ARBA00022485"/>
    </source>
</evidence>
<name>A0A1T4JVK7_9FIRM</name>
<dbReference type="STRING" id="142842.SAMN02745118_00459"/>
<dbReference type="PROSITE" id="PS51918">
    <property type="entry name" value="RADICAL_SAM"/>
    <property type="match status" value="1"/>
</dbReference>
<evidence type="ECO:0000259" key="8">
    <source>
        <dbReference type="PROSITE" id="PS51918"/>
    </source>
</evidence>
<evidence type="ECO:0000256" key="7">
    <source>
        <dbReference type="ARBA" id="ARBA00023014"/>
    </source>
</evidence>
<dbReference type="GO" id="GO:0016491">
    <property type="term" value="F:oxidoreductase activity"/>
    <property type="evidence" value="ECO:0007669"/>
    <property type="project" value="UniProtKB-KW"/>
</dbReference>
<dbReference type="Pfam" id="PF04459">
    <property type="entry name" value="DUF512"/>
    <property type="match status" value="1"/>
</dbReference>
<dbReference type="SUPFAM" id="SSF50156">
    <property type="entry name" value="PDZ domain-like"/>
    <property type="match status" value="1"/>
</dbReference>
<dbReference type="GO" id="GO:0046872">
    <property type="term" value="F:metal ion binding"/>
    <property type="evidence" value="ECO:0007669"/>
    <property type="project" value="UniProtKB-KW"/>
</dbReference>